<gene>
    <name evidence="3" type="ORF">BJ878DRAFT_31602</name>
</gene>
<keyword evidence="1" id="KW-0812">Transmembrane</keyword>
<proteinExistence type="predicted"/>
<protein>
    <recommendedName>
        <fullName evidence="2">DUF7704 domain-containing protein</fullName>
    </recommendedName>
</protein>
<feature type="transmembrane region" description="Helical" evidence="1">
    <location>
        <begin position="121"/>
        <end position="142"/>
    </location>
</feature>
<accession>A0A9P7Z5D5</accession>
<keyword evidence="1" id="KW-1133">Transmembrane helix</keyword>
<feature type="domain" description="DUF7704" evidence="2">
    <location>
        <begin position="5"/>
        <end position="140"/>
    </location>
</feature>
<reference evidence="3" key="1">
    <citation type="journal article" date="2021" name="IMA Fungus">
        <title>Genomic characterization of three marine fungi, including Emericellopsis atlantica sp. nov. with signatures of a generalist lifestyle and marine biomass degradation.</title>
        <authorList>
            <person name="Hagestad O.C."/>
            <person name="Hou L."/>
            <person name="Andersen J.H."/>
            <person name="Hansen E.H."/>
            <person name="Altermark B."/>
            <person name="Li C."/>
            <person name="Kuhnert E."/>
            <person name="Cox R.J."/>
            <person name="Crous P.W."/>
            <person name="Spatafora J.W."/>
            <person name="Lail K."/>
            <person name="Amirebrahimi M."/>
            <person name="Lipzen A."/>
            <person name="Pangilinan J."/>
            <person name="Andreopoulos W."/>
            <person name="Hayes R.D."/>
            <person name="Ng V."/>
            <person name="Grigoriev I.V."/>
            <person name="Jackson S.A."/>
            <person name="Sutton T.D.S."/>
            <person name="Dobson A.D.W."/>
            <person name="Rama T."/>
        </authorList>
    </citation>
    <scope>NUCLEOTIDE SEQUENCE</scope>
    <source>
        <strain evidence="3">TRa3180A</strain>
    </source>
</reference>
<evidence type="ECO:0000256" key="1">
    <source>
        <dbReference type="SAM" id="Phobius"/>
    </source>
</evidence>
<evidence type="ECO:0000259" key="2">
    <source>
        <dbReference type="Pfam" id="PF24803"/>
    </source>
</evidence>
<name>A0A9P7Z5D5_9HELO</name>
<dbReference type="InterPro" id="IPR056121">
    <property type="entry name" value="DUF7704"/>
</dbReference>
<dbReference type="OrthoDB" id="5313995at2759"/>
<keyword evidence="4" id="KW-1185">Reference proteome</keyword>
<evidence type="ECO:0000313" key="3">
    <source>
        <dbReference type="EMBL" id="KAG9245193.1"/>
    </source>
</evidence>
<keyword evidence="1" id="KW-0472">Membrane</keyword>
<feature type="transmembrane region" description="Helical" evidence="1">
    <location>
        <begin position="49"/>
        <end position="69"/>
    </location>
</feature>
<dbReference type="PANTHER" id="PTHR37019:SF1">
    <property type="entry name" value="EXPERA DOMAIN-CONTAINING PROTEIN"/>
    <property type="match status" value="1"/>
</dbReference>
<dbReference type="PANTHER" id="PTHR37019">
    <property type="entry name" value="CHROMOSOME 1, WHOLE GENOME SHOTGUN SEQUENCE"/>
    <property type="match status" value="1"/>
</dbReference>
<comment type="caution">
    <text evidence="3">The sequence shown here is derived from an EMBL/GenBank/DDBJ whole genome shotgun (WGS) entry which is preliminary data.</text>
</comment>
<evidence type="ECO:0000313" key="4">
    <source>
        <dbReference type="Proteomes" id="UP000887226"/>
    </source>
</evidence>
<dbReference type="EMBL" id="MU253860">
    <property type="protein sequence ID" value="KAG9245193.1"/>
    <property type="molecule type" value="Genomic_DNA"/>
</dbReference>
<dbReference type="Proteomes" id="UP000887226">
    <property type="component" value="Unassembled WGS sequence"/>
</dbReference>
<sequence length="158" mass="17486">MPNFILPPLYTWFFLFVEPISALVGAYFAHFKQEDYLQMTHAASATGAISQSTSIVLSQLANLYLLFAINEALVLRSTPDLRVWKTVLIGLLIADFGHLYSVKSLGLGLYLQPWSWNAMHWGNIGFVYAGASRIAFLSGLGINSKRSQETAAAKLKSK</sequence>
<organism evidence="3 4">
    <name type="scientific">Calycina marina</name>
    <dbReference type="NCBI Taxonomy" id="1763456"/>
    <lineage>
        <taxon>Eukaryota</taxon>
        <taxon>Fungi</taxon>
        <taxon>Dikarya</taxon>
        <taxon>Ascomycota</taxon>
        <taxon>Pezizomycotina</taxon>
        <taxon>Leotiomycetes</taxon>
        <taxon>Helotiales</taxon>
        <taxon>Pezizellaceae</taxon>
        <taxon>Calycina</taxon>
    </lineage>
</organism>
<dbReference type="AlphaFoldDB" id="A0A9P7Z5D5"/>
<feature type="transmembrane region" description="Helical" evidence="1">
    <location>
        <begin position="81"/>
        <end position="101"/>
    </location>
</feature>
<dbReference type="Pfam" id="PF24803">
    <property type="entry name" value="DUF7704"/>
    <property type="match status" value="1"/>
</dbReference>
<feature type="transmembrane region" description="Helical" evidence="1">
    <location>
        <begin position="9"/>
        <end position="29"/>
    </location>
</feature>